<gene>
    <name evidence="1" type="ORF">GKZ89_11755</name>
</gene>
<organism evidence="1 2">
    <name type="scientific">Metabacillus mangrovi</name>
    <dbReference type="NCBI Taxonomy" id="1491830"/>
    <lineage>
        <taxon>Bacteria</taxon>
        <taxon>Bacillati</taxon>
        <taxon>Bacillota</taxon>
        <taxon>Bacilli</taxon>
        <taxon>Bacillales</taxon>
        <taxon>Bacillaceae</taxon>
        <taxon>Metabacillus</taxon>
    </lineage>
</organism>
<dbReference type="OrthoDB" id="2943941at2"/>
<evidence type="ECO:0000313" key="2">
    <source>
        <dbReference type="Proteomes" id="UP000434639"/>
    </source>
</evidence>
<dbReference type="RefSeq" id="WP_155112612.1">
    <property type="nucleotide sequence ID" value="NZ_WMIB01000011.1"/>
</dbReference>
<protein>
    <submittedName>
        <fullName evidence="1">Uncharacterized protein</fullName>
    </submittedName>
</protein>
<sequence length="60" mass="6686">MNDSLKAIRESGMQVEFDVDWFIEALDAYYGDGGENLSDERILDIVTMSGVAGEMIQDPK</sequence>
<comment type="caution">
    <text evidence="1">The sequence shown here is derived from an EMBL/GenBank/DDBJ whole genome shotgun (WGS) entry which is preliminary data.</text>
</comment>
<evidence type="ECO:0000313" key="1">
    <source>
        <dbReference type="EMBL" id="MTH54084.1"/>
    </source>
</evidence>
<keyword evidence="2" id="KW-1185">Reference proteome</keyword>
<reference evidence="1 2" key="1">
    <citation type="journal article" date="2017" name="Int. J. Syst. Evol. Microbiol.">
        <title>Bacillus mangrovi sp. nov., isolated from a sediment sample from a mangrove forest.</title>
        <authorList>
            <person name="Gupta V."/>
            <person name="Singh P.K."/>
            <person name="Korpole S."/>
            <person name="Tanuku N.R.S."/>
            <person name="Pinnaka A.K."/>
        </authorList>
    </citation>
    <scope>NUCLEOTIDE SEQUENCE [LARGE SCALE GENOMIC DNA]</scope>
    <source>
        <strain evidence="1 2">KCTC 33872</strain>
    </source>
</reference>
<name>A0A7X2S5K6_9BACI</name>
<dbReference type="Proteomes" id="UP000434639">
    <property type="component" value="Unassembled WGS sequence"/>
</dbReference>
<accession>A0A7X2S5K6</accession>
<dbReference type="EMBL" id="WMIB01000011">
    <property type="protein sequence ID" value="MTH54084.1"/>
    <property type="molecule type" value="Genomic_DNA"/>
</dbReference>
<proteinExistence type="predicted"/>
<dbReference type="AlphaFoldDB" id="A0A7X2S5K6"/>